<evidence type="ECO:0000259" key="8">
    <source>
        <dbReference type="PROSITE" id="PS50975"/>
    </source>
</evidence>
<evidence type="ECO:0000256" key="3">
    <source>
        <dbReference type="ARBA" id="ARBA00034629"/>
    </source>
</evidence>
<feature type="transmembrane region" description="Helical" evidence="7">
    <location>
        <begin position="390"/>
        <end position="412"/>
    </location>
</feature>
<evidence type="ECO:0000256" key="5">
    <source>
        <dbReference type="RuleBase" id="RU365032"/>
    </source>
</evidence>
<evidence type="ECO:0000256" key="6">
    <source>
        <dbReference type="SAM" id="MobiDB-lite"/>
    </source>
</evidence>
<keyword evidence="1" id="KW-0597">Phosphoprotein</keyword>
<organism evidence="9 10">
    <name type="scientific">Calocera viscosa (strain TUFC12733)</name>
    <dbReference type="NCBI Taxonomy" id="1330018"/>
    <lineage>
        <taxon>Eukaryota</taxon>
        <taxon>Fungi</taxon>
        <taxon>Dikarya</taxon>
        <taxon>Basidiomycota</taxon>
        <taxon>Agaricomycotina</taxon>
        <taxon>Dacrymycetes</taxon>
        <taxon>Dacrymycetales</taxon>
        <taxon>Dacrymycetaceae</taxon>
        <taxon>Calocera</taxon>
    </lineage>
</organism>
<dbReference type="SUPFAM" id="SSF56059">
    <property type="entry name" value="Glutathione synthetase ATP-binding domain-like"/>
    <property type="match status" value="1"/>
</dbReference>
<sequence length="442" mass="50029">MVDSPPKAPSRPPSPRAEDGTSLSSAVPPRPSVIVGICAMDVKAKSKAMREILNRLVQRGQGAIDIQIFGNKTILEEEVENWPRCDILISFFSTNFPLRKAVKYAKLRNPVLINDLESQELLWDRRLVLAILDHNSVPTPRRLVATRDDGPHLSEELRNKVLDKIGLDLAKLRDLPRVSDVHLREDGNAIIVDGRIMEKPYVEKPVSGEDHNVYVYYRDGGGRRLFRKVGNKSSEFDPTMSEPRTDGSYIYEEFLATQNAEDMKVYTVGYEFTHAETRKSPVVDGFVRRNTEGKEIRFVTSLTEDERESARKICEAFGQRVCGFDVLRCEGPDGKQRSLVIDVNGWSFVKGNDAYYDKVAEILSELCHRVSRSTNRQLVSLEDESRPSHYSTFIFGCCIFLGFGTALLLHFLQKQIKHFYCKPEGKGMAHISWSDARTGADI</sequence>
<dbReference type="InterPro" id="IPR037446">
    <property type="entry name" value="His_Pase_VIP1"/>
</dbReference>
<evidence type="ECO:0000256" key="2">
    <source>
        <dbReference type="ARBA" id="ARBA00033696"/>
    </source>
</evidence>
<dbReference type="Pfam" id="PF08443">
    <property type="entry name" value="RimK"/>
    <property type="match status" value="1"/>
</dbReference>
<dbReference type="Gene3D" id="3.30.470.20">
    <property type="entry name" value="ATP-grasp fold, B domain"/>
    <property type="match status" value="1"/>
</dbReference>
<comment type="catalytic activity">
    <reaction evidence="2">
        <text>5-diphospho-1D-myo-inositol 1,2,3,4,6-pentakisphosphate + ATP + H(+) = 1,5-bis(diphospho)-1D-myo-inositol 2,3,4,6-tetrakisphosphate + ADP</text>
        <dbReference type="Rhea" id="RHEA:10276"/>
        <dbReference type="ChEBI" id="CHEBI:15378"/>
        <dbReference type="ChEBI" id="CHEBI:30616"/>
        <dbReference type="ChEBI" id="CHEBI:58628"/>
        <dbReference type="ChEBI" id="CHEBI:77983"/>
        <dbReference type="ChEBI" id="CHEBI:456216"/>
        <dbReference type="EC" id="2.7.4.24"/>
    </reaction>
    <physiologicalReaction direction="left-to-right" evidence="2">
        <dbReference type="Rhea" id="RHEA:10277"/>
    </physiologicalReaction>
</comment>
<dbReference type="FunFam" id="3.30.470.20:FF:000036">
    <property type="entry name" value="Inositol hexakisphosphate and diphosphoinositol-pentakisphosphate kinase"/>
    <property type="match status" value="1"/>
</dbReference>
<dbReference type="InterPro" id="IPR013651">
    <property type="entry name" value="ATP-grasp_RimK-type"/>
</dbReference>
<dbReference type="InterPro" id="IPR011761">
    <property type="entry name" value="ATP-grasp"/>
</dbReference>
<gene>
    <name evidence="9" type="ORF">CALVIDRAFT_541900</name>
</gene>
<dbReference type="Pfam" id="PF18086">
    <property type="entry name" value="PPIP5K2_N"/>
    <property type="match status" value="1"/>
</dbReference>
<dbReference type="GO" id="GO:0032958">
    <property type="term" value="P:inositol phosphate biosynthetic process"/>
    <property type="evidence" value="ECO:0007669"/>
    <property type="project" value="TreeGrafter"/>
</dbReference>
<evidence type="ECO:0000256" key="1">
    <source>
        <dbReference type="ARBA" id="ARBA00022553"/>
    </source>
</evidence>
<evidence type="ECO:0000256" key="7">
    <source>
        <dbReference type="SAM" id="Phobius"/>
    </source>
</evidence>
<keyword evidence="7" id="KW-1133">Transmembrane helix</keyword>
<feature type="compositionally biased region" description="Pro residues" evidence="6">
    <location>
        <begin position="1"/>
        <end position="15"/>
    </location>
</feature>
<feature type="region of interest" description="Disordered" evidence="6">
    <location>
        <begin position="1"/>
        <end position="27"/>
    </location>
</feature>
<evidence type="ECO:0000256" key="4">
    <source>
        <dbReference type="PROSITE-ProRule" id="PRU00409"/>
    </source>
</evidence>
<protein>
    <recommendedName>
        <fullName evidence="5">Inositol hexakisphosphate and diphosphoinositol-pentakisphosphate kinase</fullName>
        <ecNumber evidence="5">2.7.4.24</ecNumber>
    </recommendedName>
</protein>
<dbReference type="PANTHER" id="PTHR12750">
    <property type="entry name" value="DIPHOSPHOINOSITOL PENTAKISPHOSPHATE KINASE"/>
    <property type="match status" value="1"/>
</dbReference>
<evidence type="ECO:0000313" key="10">
    <source>
        <dbReference type="Proteomes" id="UP000076738"/>
    </source>
</evidence>
<dbReference type="Proteomes" id="UP000076738">
    <property type="component" value="Unassembled WGS sequence"/>
</dbReference>
<evidence type="ECO:0000313" key="9">
    <source>
        <dbReference type="EMBL" id="KZO91377.1"/>
    </source>
</evidence>
<dbReference type="Gene3D" id="3.40.50.11950">
    <property type="match status" value="1"/>
</dbReference>
<keyword evidence="10" id="KW-1185">Reference proteome</keyword>
<dbReference type="PROSITE" id="PS50975">
    <property type="entry name" value="ATP_GRASP"/>
    <property type="match status" value="1"/>
</dbReference>
<keyword evidence="5" id="KW-0808">Transferase</keyword>
<keyword evidence="4 5" id="KW-0067">ATP-binding</keyword>
<dbReference type="InterPro" id="IPR040557">
    <property type="entry name" value="VIP1_N"/>
</dbReference>
<comment type="function">
    <text evidence="5">Bifunctional inositol kinase that acts in concert with the IP6K kinases to synthesize the diphosphate group-containing inositol pyrophosphates diphosphoinositol pentakisphosphate, PP-InsP5, and bis-diphosphoinositol tetrakisphosphate, (PP)2-InsP4. PP-InsP5 and (PP)2-InsP4, also respectively called InsP7 and InsP8, may regulate a variety of cellular processes, including apoptosis, vesicle trafficking, cytoskeletal dynamics, and exocytosis. Phosphorylates inositol hexakisphosphate (InsP6).</text>
</comment>
<dbReference type="AlphaFoldDB" id="A0A167H963"/>
<keyword evidence="5" id="KW-0963">Cytoplasm</keyword>
<dbReference type="GO" id="GO:0033857">
    <property type="term" value="F:5-diphosphoinositol pentakisphosphate 1-kinase activity"/>
    <property type="evidence" value="ECO:0007669"/>
    <property type="project" value="TreeGrafter"/>
</dbReference>
<dbReference type="OrthoDB" id="18042at2759"/>
<proteinExistence type="inferred from homology"/>
<name>A0A167H963_CALVF</name>
<dbReference type="GO" id="GO:0005856">
    <property type="term" value="C:cytoskeleton"/>
    <property type="evidence" value="ECO:0007669"/>
    <property type="project" value="UniProtKB-SubCell"/>
</dbReference>
<dbReference type="EC" id="2.7.4.24" evidence="5"/>
<dbReference type="GO" id="GO:0052723">
    <property type="term" value="F:inositol hexakisphosphate 1-kinase activity"/>
    <property type="evidence" value="ECO:0007669"/>
    <property type="project" value="RHEA"/>
</dbReference>
<dbReference type="EMBL" id="KV417324">
    <property type="protein sequence ID" value="KZO91377.1"/>
    <property type="molecule type" value="Genomic_DNA"/>
</dbReference>
<feature type="domain" description="ATP-grasp" evidence="8">
    <location>
        <begin position="159"/>
        <end position="372"/>
    </location>
</feature>
<keyword evidence="7" id="KW-0472">Membrane</keyword>
<comment type="subcellular location">
    <subcellularLocation>
        <location evidence="5">Cytoplasm</location>
        <location evidence="5">Cytoskeleton</location>
    </subcellularLocation>
</comment>
<dbReference type="PANTHER" id="PTHR12750:SF9">
    <property type="entry name" value="INOSITOL HEXAKISPHOSPHATE AND DIPHOSPHOINOSITOL-PENTAKISPHOSPHATE KINASE"/>
    <property type="match status" value="1"/>
</dbReference>
<comment type="similarity">
    <text evidence="5">Belongs to the histidine acid phosphatase family. VIP1 subfamily.</text>
</comment>
<dbReference type="GO" id="GO:0005524">
    <property type="term" value="F:ATP binding"/>
    <property type="evidence" value="ECO:0007669"/>
    <property type="project" value="UniProtKB-UniRule"/>
</dbReference>
<keyword evidence="7" id="KW-0812">Transmembrane</keyword>
<keyword evidence="5" id="KW-0418">Kinase</keyword>
<reference evidence="9 10" key="1">
    <citation type="journal article" date="2016" name="Mol. Biol. Evol.">
        <title>Comparative Genomics of Early-Diverging Mushroom-Forming Fungi Provides Insights into the Origins of Lignocellulose Decay Capabilities.</title>
        <authorList>
            <person name="Nagy L.G."/>
            <person name="Riley R."/>
            <person name="Tritt A."/>
            <person name="Adam C."/>
            <person name="Daum C."/>
            <person name="Floudas D."/>
            <person name="Sun H."/>
            <person name="Yadav J.S."/>
            <person name="Pangilinan J."/>
            <person name="Larsson K.H."/>
            <person name="Matsuura K."/>
            <person name="Barry K."/>
            <person name="Labutti K."/>
            <person name="Kuo R."/>
            <person name="Ohm R.A."/>
            <person name="Bhattacharya S.S."/>
            <person name="Shirouzu T."/>
            <person name="Yoshinaga Y."/>
            <person name="Martin F.M."/>
            <person name="Grigoriev I.V."/>
            <person name="Hibbett D.S."/>
        </authorList>
    </citation>
    <scope>NUCLEOTIDE SEQUENCE [LARGE SCALE GENOMIC DNA]</scope>
    <source>
        <strain evidence="9 10">TUFC12733</strain>
    </source>
</reference>
<keyword evidence="4 5" id="KW-0547">Nucleotide-binding</keyword>
<accession>A0A167H963</accession>
<dbReference type="GO" id="GO:0005829">
    <property type="term" value="C:cytosol"/>
    <property type="evidence" value="ECO:0007669"/>
    <property type="project" value="TreeGrafter"/>
</dbReference>
<dbReference type="GO" id="GO:0006020">
    <property type="term" value="P:inositol metabolic process"/>
    <property type="evidence" value="ECO:0007669"/>
    <property type="project" value="TreeGrafter"/>
</dbReference>
<dbReference type="STRING" id="1330018.A0A167H963"/>
<comment type="catalytic activity">
    <reaction evidence="3">
        <text>1D-myo-inositol hexakisphosphate + ATP = 1-diphospho-1D-myo-inositol 2,3,4,5,6-pentakisphosphate + ADP</text>
        <dbReference type="Rhea" id="RHEA:37459"/>
        <dbReference type="ChEBI" id="CHEBI:30616"/>
        <dbReference type="ChEBI" id="CHEBI:58130"/>
        <dbReference type="ChEBI" id="CHEBI:74946"/>
        <dbReference type="ChEBI" id="CHEBI:456216"/>
        <dbReference type="EC" id="2.7.4.24"/>
    </reaction>
    <physiologicalReaction direction="left-to-right" evidence="3">
        <dbReference type="Rhea" id="RHEA:37460"/>
    </physiologicalReaction>
</comment>
<dbReference type="GO" id="GO:0046872">
    <property type="term" value="F:metal ion binding"/>
    <property type="evidence" value="ECO:0007669"/>
    <property type="project" value="InterPro"/>
</dbReference>